<feature type="compositionally biased region" description="Basic and acidic residues" evidence="4">
    <location>
        <begin position="554"/>
        <end position="581"/>
    </location>
</feature>
<dbReference type="EMBL" id="JAVRBK010000002">
    <property type="protein sequence ID" value="KAK5648524.1"/>
    <property type="molecule type" value="Genomic_DNA"/>
</dbReference>
<feature type="compositionally biased region" description="Basic and acidic residues" evidence="4">
    <location>
        <begin position="589"/>
        <end position="604"/>
    </location>
</feature>
<evidence type="ECO:0008006" key="7">
    <source>
        <dbReference type="Google" id="ProtNLM"/>
    </source>
</evidence>
<keyword evidence="6" id="KW-1185">Reference proteome</keyword>
<feature type="compositionally biased region" description="Polar residues" evidence="4">
    <location>
        <begin position="619"/>
        <end position="665"/>
    </location>
</feature>
<protein>
    <recommendedName>
        <fullName evidence="7">Enolase-phosphatase E1</fullName>
    </recommendedName>
</protein>
<dbReference type="SUPFAM" id="SSF56784">
    <property type="entry name" value="HAD-like"/>
    <property type="match status" value="1"/>
</dbReference>
<gene>
    <name evidence="5" type="ORF">RI129_003416</name>
</gene>
<dbReference type="Gene3D" id="1.10.720.60">
    <property type="match status" value="1"/>
</dbReference>
<evidence type="ECO:0000256" key="3">
    <source>
        <dbReference type="ARBA" id="ARBA00023167"/>
    </source>
</evidence>
<dbReference type="GO" id="GO:0043874">
    <property type="term" value="F:acireductone synthase activity"/>
    <property type="evidence" value="ECO:0007669"/>
    <property type="project" value="InterPro"/>
</dbReference>
<dbReference type="SFLD" id="SFLDS00003">
    <property type="entry name" value="Haloacid_Dehalogenase"/>
    <property type="match status" value="1"/>
</dbReference>
<dbReference type="SFLD" id="SFLDG01129">
    <property type="entry name" value="C1.5:_HAD__Beta-PGM__Phosphata"/>
    <property type="match status" value="1"/>
</dbReference>
<dbReference type="Proteomes" id="UP001329430">
    <property type="component" value="Chromosome 2"/>
</dbReference>
<feature type="compositionally biased region" description="Basic and acidic residues" evidence="4">
    <location>
        <begin position="275"/>
        <end position="298"/>
    </location>
</feature>
<proteinExistence type="predicted"/>
<feature type="region of interest" description="Disordered" evidence="4">
    <location>
        <begin position="554"/>
        <end position="688"/>
    </location>
</feature>
<dbReference type="InterPro" id="IPR036412">
    <property type="entry name" value="HAD-like_sf"/>
</dbReference>
<reference evidence="5 6" key="1">
    <citation type="journal article" date="2024" name="Insects">
        <title>An Improved Chromosome-Level Genome Assembly of the Firefly Pyrocoelia pectoralis.</title>
        <authorList>
            <person name="Fu X."/>
            <person name="Meyer-Rochow V.B."/>
            <person name="Ballantyne L."/>
            <person name="Zhu X."/>
        </authorList>
    </citation>
    <scope>NUCLEOTIDE SEQUENCE [LARGE SCALE GENOMIC DNA]</scope>
    <source>
        <strain evidence="5">XCY_ONT2</strain>
    </source>
</reference>
<feature type="region of interest" description="Disordered" evidence="4">
    <location>
        <begin position="244"/>
        <end position="541"/>
    </location>
</feature>
<feature type="compositionally biased region" description="Basic and acidic residues" evidence="4">
    <location>
        <begin position="445"/>
        <end position="460"/>
    </location>
</feature>
<comment type="caution">
    <text evidence="5">The sequence shown here is derived from an EMBL/GenBank/DDBJ whole genome shotgun (WGS) entry which is preliminary data.</text>
</comment>
<sequence>MHSDKESKFDKLSVLLLDVAGTTTSLEYIKEKLFSFILEESTTFVTENFEKEEVKNALKELQEGDKELNVDSGVEIIKKLTNENSNDKNFKSLQGLISKAGYEKGTLKGHIFEDVKIALETWSKDKTVAIFSSGDIESQKLLFGNTVEGNLLSHISKFFDLSIGVKTASESYSKIAEELKVKCDEIVFVSDAADELTAAKEAGLVTALIKRKGNEDVSEEIAKKFTFTITSLADIPAEFSNKRKVEESLDGSETPPSKLAKTDEQTTGEEVLVPKSDEKSVTENVSEDQKKNTDKETEAMEVDSTSVEIKNTDEQNVPTNAEISMDTDEVVADKTATIVSEKTELENTKEKSKPPTEKNSHSDETEVKTEIIDGTNEIVSLDKIPDKVVDANSTDEKEKSTGREGENALENNAPTSKTVQDTVEPQTKVEVNEMDVNNDTGKSVNEVDKVPDSNNGDKAKIINKVCNETEETKTLEPSETVDKKEIDKASCSNEECTDKKLEESKEESDVKSDEKTEEITEEKKHPIKESNGTKEESCEIKEKISEIKEKISEIKEKISEPKEKKNEEKIETSDTAKEEVKCPSSCNEEEVKNDSKIVAEKSCVDTETTEENNSTQSTIVKESTLNAQENGSTSENQNGNISSEVSNGVVNGQDSCDASSNGQNEEATDIKVKKAETNVDSPTVAVEV</sequence>
<dbReference type="InterPro" id="IPR023214">
    <property type="entry name" value="HAD_sf"/>
</dbReference>
<evidence type="ECO:0000256" key="4">
    <source>
        <dbReference type="SAM" id="MobiDB-lite"/>
    </source>
</evidence>
<feature type="compositionally biased region" description="Basic and acidic residues" evidence="4">
    <location>
        <begin position="383"/>
        <end position="406"/>
    </location>
</feature>
<keyword evidence="1" id="KW-0028">Amino-acid biosynthesis</keyword>
<evidence type="ECO:0000313" key="6">
    <source>
        <dbReference type="Proteomes" id="UP001329430"/>
    </source>
</evidence>
<organism evidence="5 6">
    <name type="scientific">Pyrocoelia pectoralis</name>
    <dbReference type="NCBI Taxonomy" id="417401"/>
    <lineage>
        <taxon>Eukaryota</taxon>
        <taxon>Metazoa</taxon>
        <taxon>Ecdysozoa</taxon>
        <taxon>Arthropoda</taxon>
        <taxon>Hexapoda</taxon>
        <taxon>Insecta</taxon>
        <taxon>Pterygota</taxon>
        <taxon>Neoptera</taxon>
        <taxon>Endopterygota</taxon>
        <taxon>Coleoptera</taxon>
        <taxon>Polyphaga</taxon>
        <taxon>Elateriformia</taxon>
        <taxon>Elateroidea</taxon>
        <taxon>Lampyridae</taxon>
        <taxon>Lampyrinae</taxon>
        <taxon>Pyrocoelia</taxon>
    </lineage>
</organism>
<feature type="compositionally biased region" description="Polar residues" evidence="4">
    <location>
        <begin position="303"/>
        <end position="322"/>
    </location>
</feature>
<dbReference type="PANTHER" id="PTHR20371:SF1">
    <property type="entry name" value="ENOLASE-PHOSPHATASE E1"/>
    <property type="match status" value="1"/>
</dbReference>
<dbReference type="Pfam" id="PF00702">
    <property type="entry name" value="Hydrolase"/>
    <property type="match status" value="1"/>
</dbReference>
<accession>A0AAN7VR52</accession>
<dbReference type="GO" id="GO:0000287">
    <property type="term" value="F:magnesium ion binding"/>
    <property type="evidence" value="ECO:0007669"/>
    <property type="project" value="InterPro"/>
</dbReference>
<feature type="compositionally biased region" description="Basic and acidic residues" evidence="4">
    <location>
        <begin position="341"/>
        <end position="371"/>
    </location>
</feature>
<dbReference type="Gene3D" id="3.40.50.1000">
    <property type="entry name" value="HAD superfamily/HAD-like"/>
    <property type="match status" value="1"/>
</dbReference>
<feature type="compositionally biased region" description="Basic and acidic residues" evidence="4">
    <location>
        <begin position="496"/>
        <end position="541"/>
    </location>
</feature>
<dbReference type="GO" id="GO:0019509">
    <property type="term" value="P:L-methionine salvage from methylthioadenosine"/>
    <property type="evidence" value="ECO:0007669"/>
    <property type="project" value="InterPro"/>
</dbReference>
<keyword evidence="3" id="KW-0486">Methionine biosynthesis</keyword>
<feature type="compositionally biased region" description="Basic and acidic residues" evidence="4">
    <location>
        <begin position="470"/>
        <end position="488"/>
    </location>
</feature>
<dbReference type="SFLD" id="SFLDG01133">
    <property type="entry name" value="C1.5.4:_Enolase-phosphatase_Li"/>
    <property type="match status" value="1"/>
</dbReference>
<dbReference type="PANTHER" id="PTHR20371">
    <property type="entry name" value="ENOLASE-PHOSPHATASE E1"/>
    <property type="match status" value="1"/>
</dbReference>
<dbReference type="AlphaFoldDB" id="A0AAN7VR52"/>
<name>A0AAN7VR52_9COLE</name>
<dbReference type="InterPro" id="IPR023943">
    <property type="entry name" value="Enolase-ppase_E1"/>
</dbReference>
<keyword evidence="2" id="KW-0378">Hydrolase</keyword>
<evidence type="ECO:0000313" key="5">
    <source>
        <dbReference type="EMBL" id="KAK5648524.1"/>
    </source>
</evidence>
<evidence type="ECO:0000256" key="1">
    <source>
        <dbReference type="ARBA" id="ARBA00022605"/>
    </source>
</evidence>
<feature type="compositionally biased region" description="Basic and acidic residues" evidence="4">
    <location>
        <begin position="668"/>
        <end position="677"/>
    </location>
</feature>
<evidence type="ECO:0000256" key="2">
    <source>
        <dbReference type="ARBA" id="ARBA00022801"/>
    </source>
</evidence>
<dbReference type="NCBIfam" id="TIGR01691">
    <property type="entry name" value="enolase-ppase"/>
    <property type="match status" value="1"/>
</dbReference>
<feature type="compositionally biased region" description="Polar residues" evidence="4">
    <location>
        <begin position="409"/>
        <end position="425"/>
    </location>
</feature>